<dbReference type="AlphaFoldDB" id="A0A813E237"/>
<protein>
    <submittedName>
        <fullName evidence="1">Uncharacterized protein</fullName>
    </submittedName>
</protein>
<evidence type="ECO:0000313" key="1">
    <source>
        <dbReference type="EMBL" id="CAE8592772.1"/>
    </source>
</evidence>
<organism evidence="1 2">
    <name type="scientific">Polarella glacialis</name>
    <name type="common">Dinoflagellate</name>
    <dbReference type="NCBI Taxonomy" id="89957"/>
    <lineage>
        <taxon>Eukaryota</taxon>
        <taxon>Sar</taxon>
        <taxon>Alveolata</taxon>
        <taxon>Dinophyceae</taxon>
        <taxon>Suessiales</taxon>
        <taxon>Suessiaceae</taxon>
        <taxon>Polarella</taxon>
    </lineage>
</organism>
<dbReference type="Proteomes" id="UP000654075">
    <property type="component" value="Unassembled WGS sequence"/>
</dbReference>
<keyword evidence="2" id="KW-1185">Reference proteome</keyword>
<reference evidence="1" key="1">
    <citation type="submission" date="2021-02" db="EMBL/GenBank/DDBJ databases">
        <authorList>
            <person name="Dougan E. K."/>
            <person name="Rhodes N."/>
            <person name="Thang M."/>
            <person name="Chan C."/>
        </authorList>
    </citation>
    <scope>NUCLEOTIDE SEQUENCE</scope>
</reference>
<dbReference type="EMBL" id="CAJNNV010005872">
    <property type="protein sequence ID" value="CAE8592772.1"/>
    <property type="molecule type" value="Genomic_DNA"/>
</dbReference>
<comment type="caution">
    <text evidence="1">The sequence shown here is derived from an EMBL/GenBank/DDBJ whole genome shotgun (WGS) entry which is preliminary data.</text>
</comment>
<evidence type="ECO:0000313" key="2">
    <source>
        <dbReference type="Proteomes" id="UP000654075"/>
    </source>
</evidence>
<proteinExistence type="predicted"/>
<gene>
    <name evidence="1" type="ORF">PGLA1383_LOCUS11397</name>
</gene>
<feature type="non-terminal residue" evidence="1">
    <location>
        <position position="333"/>
    </location>
</feature>
<sequence>EALVQMAGKAKNVPRLRPRDLGALAHYFYETGEALPQLHKLREGLMEHKLSSLELCAPASVLAQLLEAERTVHTISPALTRARLRKLRAFWQVLWPRAGEDEVAAARGFNSSRVGPGPGERMKTIRRLVWRDGSRDWFNVTRSAIATALVRVDAQVRQVASESMARARRGFEAHVIVPYCARHDEQDLERLTMSFQEVPQVKQVLSLYLYDACYGLFPAQSAAYDLRNEAEMEIDLLTGRAAIGAAFAFADPLPESVLVLARLFRRSFVVPFHEELPVGEIAINLRHAAKHYNRLPDLLLYLHPDAFEHISKKPFNAVLNMIARRQWPSQVPF</sequence>
<accession>A0A813E237</accession>
<feature type="non-terminal residue" evidence="1">
    <location>
        <position position="1"/>
    </location>
</feature>
<name>A0A813E237_POLGL</name>